<reference evidence="2" key="1">
    <citation type="submission" date="2011-05" db="EMBL/GenBank/DDBJ databases">
        <authorList>
            <person name="Richards S.R."/>
            <person name="Qu J."/>
            <person name="Jiang H."/>
            <person name="Jhangiani S.N."/>
            <person name="Agravi P."/>
            <person name="Goodspeed R."/>
            <person name="Gross S."/>
            <person name="Mandapat C."/>
            <person name="Jackson L."/>
            <person name="Mathew T."/>
            <person name="Pu L."/>
            <person name="Thornton R."/>
            <person name="Saada N."/>
            <person name="Wilczek-Boney K.B."/>
            <person name="Lee S."/>
            <person name="Kovar C."/>
            <person name="Wu Y."/>
            <person name="Scherer S.E."/>
            <person name="Worley K.C."/>
            <person name="Muzny D.M."/>
            <person name="Gibbs R."/>
        </authorList>
    </citation>
    <scope>NUCLEOTIDE SEQUENCE</scope>
    <source>
        <strain evidence="2">Brora</strain>
    </source>
</reference>
<dbReference type="EnsemblMetazoa" id="SMAR004770-RA">
    <property type="protein sequence ID" value="SMAR004770-PA"/>
    <property type="gene ID" value="SMAR004770"/>
</dbReference>
<protein>
    <recommendedName>
        <fullName evidence="3">SET domain-containing protein</fullName>
    </recommendedName>
</protein>
<dbReference type="HOGENOM" id="CLU_018406_2_0_1"/>
<dbReference type="InterPro" id="IPR011990">
    <property type="entry name" value="TPR-like_helical_dom_sf"/>
</dbReference>
<dbReference type="InterPro" id="IPR046341">
    <property type="entry name" value="SET_dom_sf"/>
</dbReference>
<name>T1IUE8_STRMM</name>
<dbReference type="eggNOG" id="KOG2084">
    <property type="taxonomic scope" value="Eukaryota"/>
</dbReference>
<dbReference type="PANTHER" id="PTHR12197">
    <property type="entry name" value="HISTONE-LYSINE N-METHYLTRANSFERASE SMYD"/>
    <property type="match status" value="1"/>
</dbReference>
<dbReference type="InterPro" id="IPR050869">
    <property type="entry name" value="H3K4_H4K5_MeTrfase"/>
</dbReference>
<sequence length="369" mass="42988">MYTKSAWKDHKNECLCLKRYYPDDEDVRLTARIIYKLKLFKRKPNESEKFCDVSRRFQDLMSHSTDTMRDSGSLSLFAESLVVKSTNIFIPEEDCPSPHELSEIIRKVDINGFGIESNGKIIGTGLYLGYRNIICVPVVFISYIDTFESTKERQEKLKKRYYFDCTCIKCQDVESDLIKMSILCPNADCPHPTVIKNGSFICLNCGEVKFEKSKLSQVDKITEKCQKALVVMNELMESKRYADVYEIAKRCIKQSKTTFHLFNILYARIVEKVCQTSRFFSEWETAIEHGKQLLVSYRYHYGKYHPILARELFNLATVYFNCANCIDSQIVLREALDVISVTHSKHHPFYLECQRNLMMCQIGLKFHAT</sequence>
<dbReference type="PANTHER" id="PTHR12197:SF251">
    <property type="entry name" value="EG:BACR7C10.4 PROTEIN"/>
    <property type="match status" value="1"/>
</dbReference>
<dbReference type="Gene3D" id="1.10.220.160">
    <property type="match status" value="1"/>
</dbReference>
<reference evidence="1" key="2">
    <citation type="submission" date="2015-02" db="UniProtKB">
        <authorList>
            <consortium name="EnsemblMetazoa"/>
        </authorList>
    </citation>
    <scope>IDENTIFICATION</scope>
</reference>
<proteinExistence type="predicted"/>
<dbReference type="AlphaFoldDB" id="T1IUE8"/>
<dbReference type="Proteomes" id="UP000014500">
    <property type="component" value="Unassembled WGS sequence"/>
</dbReference>
<dbReference type="STRING" id="126957.T1IUE8"/>
<evidence type="ECO:0008006" key="3">
    <source>
        <dbReference type="Google" id="ProtNLM"/>
    </source>
</evidence>
<dbReference type="Gene3D" id="2.170.270.10">
    <property type="entry name" value="SET domain"/>
    <property type="match status" value="1"/>
</dbReference>
<dbReference type="GO" id="GO:0005634">
    <property type="term" value="C:nucleus"/>
    <property type="evidence" value="ECO:0007669"/>
    <property type="project" value="TreeGrafter"/>
</dbReference>
<dbReference type="PhylomeDB" id="T1IUE8"/>
<keyword evidence="2" id="KW-1185">Reference proteome</keyword>
<dbReference type="Gene3D" id="1.25.40.10">
    <property type="entry name" value="Tetratricopeptide repeat domain"/>
    <property type="match status" value="1"/>
</dbReference>
<evidence type="ECO:0000313" key="2">
    <source>
        <dbReference type="Proteomes" id="UP000014500"/>
    </source>
</evidence>
<evidence type="ECO:0000313" key="1">
    <source>
        <dbReference type="EnsemblMetazoa" id="SMAR004770-PA"/>
    </source>
</evidence>
<dbReference type="OMA" id="YIEQQKW"/>
<dbReference type="Gene3D" id="6.10.140.2220">
    <property type="match status" value="1"/>
</dbReference>
<accession>T1IUE8</accession>
<organism evidence="1 2">
    <name type="scientific">Strigamia maritima</name>
    <name type="common">European centipede</name>
    <name type="synonym">Geophilus maritimus</name>
    <dbReference type="NCBI Taxonomy" id="126957"/>
    <lineage>
        <taxon>Eukaryota</taxon>
        <taxon>Metazoa</taxon>
        <taxon>Ecdysozoa</taxon>
        <taxon>Arthropoda</taxon>
        <taxon>Myriapoda</taxon>
        <taxon>Chilopoda</taxon>
        <taxon>Pleurostigmophora</taxon>
        <taxon>Geophilomorpha</taxon>
        <taxon>Linotaeniidae</taxon>
        <taxon>Strigamia</taxon>
    </lineage>
</organism>
<dbReference type="EMBL" id="JH431532">
    <property type="status" value="NOT_ANNOTATED_CDS"/>
    <property type="molecule type" value="Genomic_DNA"/>
</dbReference>